<dbReference type="PATRIC" id="fig|945713.3.peg.2960"/>
<accession>I0ANT9</accession>
<organism evidence="1 2">
    <name type="scientific">Ignavibacterium album (strain DSM 19864 / JCM 16511 / NBRC 101810 / Mat9-16)</name>
    <dbReference type="NCBI Taxonomy" id="945713"/>
    <lineage>
        <taxon>Bacteria</taxon>
        <taxon>Pseudomonadati</taxon>
        <taxon>Ignavibacteriota</taxon>
        <taxon>Ignavibacteria</taxon>
        <taxon>Ignavibacteriales</taxon>
        <taxon>Ignavibacteriaceae</taxon>
        <taxon>Ignavibacterium</taxon>
    </lineage>
</organism>
<dbReference type="Proteomes" id="UP000007394">
    <property type="component" value="Chromosome"/>
</dbReference>
<evidence type="ECO:0008006" key="3">
    <source>
        <dbReference type="Google" id="ProtNLM"/>
    </source>
</evidence>
<dbReference type="STRING" id="945713.IALB_2943"/>
<keyword evidence="2" id="KW-1185">Reference proteome</keyword>
<dbReference type="HOGENOM" id="CLU_648558_0_0_10"/>
<dbReference type="PROSITE" id="PS51257">
    <property type="entry name" value="PROKAR_LIPOPROTEIN"/>
    <property type="match status" value="1"/>
</dbReference>
<reference evidence="1 2" key="1">
    <citation type="journal article" date="2012" name="Front. Microbiol.">
        <title>Complete genome of Ignavibacterium album, a metabolically versatile, flagellated, facultative anaerobe from the phylum Chlorobi.</title>
        <authorList>
            <person name="Liu Z."/>
            <person name="Frigaard N.-U."/>
            <person name="Vogl K."/>
            <person name="Iino T."/>
            <person name="Ohkuma M."/>
            <person name="Overmann J."/>
            <person name="Bryant D.A."/>
        </authorList>
    </citation>
    <scope>NUCLEOTIDE SEQUENCE [LARGE SCALE GENOMIC DNA]</scope>
    <source>
        <strain evidence="2">DSM 19864 / JCM 16511 / NBRC 101810 / Mat9-16</strain>
    </source>
</reference>
<name>I0ANT9_IGNAJ</name>
<protein>
    <recommendedName>
        <fullName evidence="3">Glucosyl transferase</fullName>
    </recommendedName>
</protein>
<proteinExistence type="predicted"/>
<dbReference type="eggNOG" id="COG4447">
    <property type="taxonomic scope" value="Bacteria"/>
</dbReference>
<sequence>MKPISLMPLIILLIQILLITTGCKQTTEPKLEPELKLELEDVSCTEAWINLRATNLQLPANVTLYKNSVAQNNILCYGDTLLYVDSLLPNQTYKFKSIVQSSNQQIITSSNELTVTTMDTTSHEFTWQSWEFGQHSSSTLYDVAIIDENNIWAVGEIYMLDSLGRPDPNAYNAVHWDGTKWELKKIGGIGGWACHTVFAFSSNDIWFEGNIHWNGSTYTAYMNGWPLMPNGDGWQVNKMWGSSSSDLYAVGNNGNIAHYQNGSWTKIESGTTSILNDVWGIKNELNRTIVYCAASSFFVPGDKKILKITDAKVDSVNWNRDVRLYSAWTNNDNFLYVCGEGVFVNKFRTWSEINLQQVGTNSIRGNKLNDIFIAGDYGFKSHFNGLTWQVYNNNYLKGYSRLSFQGNIVAIAGNYQGKATVEIGRRN</sequence>
<evidence type="ECO:0000313" key="2">
    <source>
        <dbReference type="Proteomes" id="UP000007394"/>
    </source>
</evidence>
<dbReference type="KEGG" id="ial:IALB_2943"/>
<evidence type="ECO:0000313" key="1">
    <source>
        <dbReference type="EMBL" id="AFH50646.1"/>
    </source>
</evidence>
<gene>
    <name evidence="1" type="ordered locus">IALB_2943</name>
</gene>
<dbReference type="EMBL" id="CP003418">
    <property type="protein sequence ID" value="AFH50646.1"/>
    <property type="molecule type" value="Genomic_DNA"/>
</dbReference>
<dbReference type="RefSeq" id="WP_014561785.1">
    <property type="nucleotide sequence ID" value="NC_017464.1"/>
</dbReference>
<dbReference type="AlphaFoldDB" id="I0ANT9"/>
<dbReference type="OrthoDB" id="166558at2"/>